<comment type="caution">
    <text evidence="2">The sequence shown here is derived from an EMBL/GenBank/DDBJ whole genome shotgun (WGS) entry which is preliminary data.</text>
</comment>
<evidence type="ECO:0000256" key="1">
    <source>
        <dbReference type="SAM" id="SignalP"/>
    </source>
</evidence>
<feature type="chain" id="PRO_5046834385" description="Secreted protein" evidence="1">
    <location>
        <begin position="30"/>
        <end position="162"/>
    </location>
</feature>
<accession>A0ABW6RZG1</accession>
<name>A0ABW6RZG1_9NOCA</name>
<organism evidence="2 3">
    <name type="scientific">Nocardia jiangxiensis</name>
    <dbReference type="NCBI Taxonomy" id="282685"/>
    <lineage>
        <taxon>Bacteria</taxon>
        <taxon>Bacillati</taxon>
        <taxon>Actinomycetota</taxon>
        <taxon>Actinomycetes</taxon>
        <taxon>Mycobacteriales</taxon>
        <taxon>Nocardiaceae</taxon>
        <taxon>Nocardia</taxon>
    </lineage>
</organism>
<dbReference type="EMBL" id="JBIAQY010000003">
    <property type="protein sequence ID" value="MFF3568326.1"/>
    <property type="molecule type" value="Genomic_DNA"/>
</dbReference>
<evidence type="ECO:0000313" key="3">
    <source>
        <dbReference type="Proteomes" id="UP001601992"/>
    </source>
</evidence>
<reference evidence="2 3" key="1">
    <citation type="submission" date="2024-10" db="EMBL/GenBank/DDBJ databases">
        <title>The Natural Products Discovery Center: Release of the First 8490 Sequenced Strains for Exploring Actinobacteria Biosynthetic Diversity.</title>
        <authorList>
            <person name="Kalkreuter E."/>
            <person name="Kautsar S.A."/>
            <person name="Yang D."/>
            <person name="Bader C.D."/>
            <person name="Teijaro C.N."/>
            <person name="Fluegel L."/>
            <person name="Davis C.M."/>
            <person name="Simpson J.R."/>
            <person name="Lauterbach L."/>
            <person name="Steele A.D."/>
            <person name="Gui C."/>
            <person name="Meng S."/>
            <person name="Li G."/>
            <person name="Viehrig K."/>
            <person name="Ye F."/>
            <person name="Su P."/>
            <person name="Kiefer A.F."/>
            <person name="Nichols A."/>
            <person name="Cepeda A.J."/>
            <person name="Yan W."/>
            <person name="Fan B."/>
            <person name="Jiang Y."/>
            <person name="Adhikari A."/>
            <person name="Zheng C.-J."/>
            <person name="Schuster L."/>
            <person name="Cowan T.M."/>
            <person name="Smanski M.J."/>
            <person name="Chevrette M.G."/>
            <person name="De Carvalho L.P.S."/>
            <person name="Shen B."/>
        </authorList>
    </citation>
    <scope>NUCLEOTIDE SEQUENCE [LARGE SCALE GENOMIC DNA]</scope>
    <source>
        <strain evidence="2 3">NPDC002593</strain>
    </source>
</reference>
<evidence type="ECO:0000313" key="2">
    <source>
        <dbReference type="EMBL" id="MFF3568326.1"/>
    </source>
</evidence>
<feature type="signal peptide" evidence="1">
    <location>
        <begin position="1"/>
        <end position="29"/>
    </location>
</feature>
<evidence type="ECO:0008006" key="4">
    <source>
        <dbReference type="Google" id="ProtNLM"/>
    </source>
</evidence>
<sequence length="162" mass="17175">MLHKRLQTVLMGGALVMAAVAGGTAVAGAAPLTYTDSPLAQSSTAVRGIGCAGEVWGNARTWHNWPQRRGEVTFTVLGSLKFLGIQAPWCAVTPRVYWRNLTTGASGSQSVNLTAPAEIPDFFGMPTPKRGEFGTNTGSGRVEVRIDTDMPHSQSVTTIMVD</sequence>
<dbReference type="Proteomes" id="UP001601992">
    <property type="component" value="Unassembled WGS sequence"/>
</dbReference>
<keyword evidence="1" id="KW-0732">Signal</keyword>
<gene>
    <name evidence="2" type="ORF">ACFYXQ_11195</name>
</gene>
<keyword evidence="3" id="KW-1185">Reference proteome</keyword>
<dbReference type="RefSeq" id="WP_387403412.1">
    <property type="nucleotide sequence ID" value="NZ_JBIAQY010000003.1"/>
</dbReference>
<proteinExistence type="predicted"/>
<protein>
    <recommendedName>
        <fullName evidence="4">Secreted protein</fullName>
    </recommendedName>
</protein>